<dbReference type="InterPro" id="IPR002577">
    <property type="entry name" value="HTH_HxlR"/>
</dbReference>
<evidence type="ECO:0000259" key="4">
    <source>
        <dbReference type="PROSITE" id="PS51118"/>
    </source>
</evidence>
<dbReference type="PROSITE" id="PS51118">
    <property type="entry name" value="HTH_HXLR"/>
    <property type="match status" value="1"/>
</dbReference>
<dbReference type="Gene3D" id="1.10.10.10">
    <property type="entry name" value="Winged helix-like DNA-binding domain superfamily/Winged helix DNA-binding domain"/>
    <property type="match status" value="1"/>
</dbReference>
<gene>
    <name evidence="5" type="ORF">UFOPK1493_00279</name>
</gene>
<proteinExistence type="predicted"/>
<evidence type="ECO:0000313" key="5">
    <source>
        <dbReference type="EMBL" id="CAB4540722.1"/>
    </source>
</evidence>
<evidence type="ECO:0000256" key="1">
    <source>
        <dbReference type="ARBA" id="ARBA00023015"/>
    </source>
</evidence>
<sequence length="155" mass="17139">MKRTSVAHLNCSVAQALEVVGEWWTLLVVRNLMFGQRRFEAIQGDLGIARNILSDRLGTLVEHGIVDRVKYQDHPERYEYRLTDKGRDLFPVIAALMAWGDKWAAPTGKPLELVHVCGKVATATVVCDQCGAPLALHDVKAKAGPAWHRAESPAT</sequence>
<dbReference type="AlphaFoldDB" id="A0A6J6BP21"/>
<dbReference type="InterPro" id="IPR036388">
    <property type="entry name" value="WH-like_DNA-bd_sf"/>
</dbReference>
<protein>
    <submittedName>
        <fullName evidence="5">Unannotated protein</fullName>
    </submittedName>
</protein>
<dbReference type="InterPro" id="IPR036390">
    <property type="entry name" value="WH_DNA-bd_sf"/>
</dbReference>
<dbReference type="SUPFAM" id="SSF46785">
    <property type="entry name" value="Winged helix' DNA-binding domain"/>
    <property type="match status" value="1"/>
</dbReference>
<dbReference type="GO" id="GO:0003677">
    <property type="term" value="F:DNA binding"/>
    <property type="evidence" value="ECO:0007669"/>
    <property type="project" value="UniProtKB-KW"/>
</dbReference>
<reference evidence="5" key="1">
    <citation type="submission" date="2020-05" db="EMBL/GenBank/DDBJ databases">
        <authorList>
            <person name="Chiriac C."/>
            <person name="Salcher M."/>
            <person name="Ghai R."/>
            <person name="Kavagutti S V."/>
        </authorList>
    </citation>
    <scope>NUCLEOTIDE SEQUENCE</scope>
</reference>
<keyword evidence="2" id="KW-0238">DNA-binding</keyword>
<accession>A0A6J6BP21</accession>
<dbReference type="PANTHER" id="PTHR33204:SF18">
    <property type="entry name" value="TRANSCRIPTIONAL REGULATORY PROTEIN"/>
    <property type="match status" value="1"/>
</dbReference>
<keyword evidence="1" id="KW-0805">Transcription regulation</keyword>
<dbReference type="Pfam" id="PF01638">
    <property type="entry name" value="HxlR"/>
    <property type="match status" value="1"/>
</dbReference>
<evidence type="ECO:0000256" key="2">
    <source>
        <dbReference type="ARBA" id="ARBA00023125"/>
    </source>
</evidence>
<keyword evidence="3" id="KW-0804">Transcription</keyword>
<name>A0A6J6BP21_9ZZZZ</name>
<feature type="domain" description="HTH hxlR-type" evidence="4">
    <location>
        <begin position="11"/>
        <end position="108"/>
    </location>
</feature>
<evidence type="ECO:0000256" key="3">
    <source>
        <dbReference type="ARBA" id="ARBA00023163"/>
    </source>
</evidence>
<organism evidence="5">
    <name type="scientific">freshwater metagenome</name>
    <dbReference type="NCBI Taxonomy" id="449393"/>
    <lineage>
        <taxon>unclassified sequences</taxon>
        <taxon>metagenomes</taxon>
        <taxon>ecological metagenomes</taxon>
    </lineage>
</organism>
<dbReference type="EMBL" id="CAEZSR010000005">
    <property type="protein sequence ID" value="CAB4540722.1"/>
    <property type="molecule type" value="Genomic_DNA"/>
</dbReference>
<dbReference type="PANTHER" id="PTHR33204">
    <property type="entry name" value="TRANSCRIPTIONAL REGULATOR, MARR FAMILY"/>
    <property type="match status" value="1"/>
</dbReference>